<evidence type="ECO:0000256" key="1">
    <source>
        <dbReference type="ARBA" id="ARBA00001946"/>
    </source>
</evidence>
<dbReference type="PANTHER" id="PTHR34148:SF1">
    <property type="entry name" value="ADENOSYLCOBINAMIDE-GDP RIBAZOLETRANSFERASE"/>
    <property type="match status" value="1"/>
</dbReference>
<keyword evidence="8 19" id="KW-0169">Cobalamin biosynthesis</keyword>
<keyword evidence="9 19" id="KW-0808">Transferase</keyword>
<evidence type="ECO:0000256" key="14">
    <source>
        <dbReference type="ARBA" id="ARBA00025228"/>
    </source>
</evidence>
<gene>
    <name evidence="19 20" type="primary">cobS</name>
    <name evidence="21" type="ORF">BEL05_06975</name>
    <name evidence="20" type="ORF">TUM3794_35900</name>
</gene>
<keyword evidence="23" id="KW-1185">Reference proteome</keyword>
<evidence type="ECO:0000256" key="12">
    <source>
        <dbReference type="ARBA" id="ARBA00022989"/>
    </source>
</evidence>
<dbReference type="Pfam" id="PF02654">
    <property type="entry name" value="CobS"/>
    <property type="match status" value="1"/>
</dbReference>
<comment type="pathway">
    <text evidence="3 19">Cofactor biosynthesis; adenosylcobalamin biosynthesis; adenosylcobalamin from cob(II)yrinate a,c-diamide: step 7/7.</text>
</comment>
<dbReference type="OrthoDB" id="9794626at2"/>
<dbReference type="GO" id="GO:0008818">
    <property type="term" value="F:cobalamin 5'-phosphate synthase activity"/>
    <property type="evidence" value="ECO:0007669"/>
    <property type="project" value="UniProtKB-UniRule"/>
</dbReference>
<feature type="transmembrane region" description="Helical" evidence="19">
    <location>
        <begin position="111"/>
        <end position="129"/>
    </location>
</feature>
<dbReference type="InterPro" id="IPR003805">
    <property type="entry name" value="CobS"/>
</dbReference>
<evidence type="ECO:0000256" key="10">
    <source>
        <dbReference type="ARBA" id="ARBA00022692"/>
    </source>
</evidence>
<dbReference type="GO" id="GO:0051073">
    <property type="term" value="F:adenosylcobinamide-GDP ribazoletransferase activity"/>
    <property type="evidence" value="ECO:0007669"/>
    <property type="project" value="UniProtKB-UniRule"/>
</dbReference>
<keyword evidence="12 19" id="KW-1133">Transmembrane helix</keyword>
<comment type="subcellular location">
    <subcellularLocation>
        <location evidence="2 19">Cell membrane</location>
        <topology evidence="2 19">Multi-pass membrane protein</topology>
    </subcellularLocation>
</comment>
<sequence length="255" mass="27565">MVIKQLNLFFIAVGFFTRIPMPNWVQVDSEKLNQASRYFGLVGVLVGLISAGIYLLANMLLPSSVAIVLAMIASVLVTGGFHEDGLADTADGFGGGWTLQDKLTIMKDSRVGTYGVLALVFALWLKFVLLSEIALYQEELVMAALVSAHCLSRVLAASIIYSEQYVREDASSKSKPLAQSQTVNELGILLLTAIITLWLSGVSFALSLCVVLVVLRYLLILGFRKQIGGYTGDTLGAAQQVSELCCYLFIVAVSL</sequence>
<dbReference type="Proteomes" id="UP000095230">
    <property type="component" value="Unassembled WGS sequence"/>
</dbReference>
<dbReference type="HAMAP" id="MF_00719">
    <property type="entry name" value="CobS"/>
    <property type="match status" value="1"/>
</dbReference>
<proteinExistence type="inferred from homology"/>
<comment type="catalytic activity">
    <reaction evidence="17 19">
        <text>alpha-ribazole + adenosylcob(III)inamide-GDP = adenosylcob(III)alamin + GMP + H(+)</text>
        <dbReference type="Rhea" id="RHEA:16049"/>
        <dbReference type="ChEBI" id="CHEBI:10329"/>
        <dbReference type="ChEBI" id="CHEBI:15378"/>
        <dbReference type="ChEBI" id="CHEBI:18408"/>
        <dbReference type="ChEBI" id="CHEBI:58115"/>
        <dbReference type="ChEBI" id="CHEBI:60487"/>
        <dbReference type="EC" id="2.7.8.26"/>
    </reaction>
</comment>
<keyword evidence="13 19" id="KW-0472">Membrane</keyword>
<evidence type="ECO:0000313" key="21">
    <source>
        <dbReference type="EMBL" id="OEG73130.1"/>
    </source>
</evidence>
<evidence type="ECO:0000256" key="19">
    <source>
        <dbReference type="HAMAP-Rule" id="MF_00719"/>
    </source>
</evidence>
<organism evidence="21 22">
    <name type="scientific">Shewanella colwelliana</name>
    <name type="common">Alteromonas colwelliana</name>
    <dbReference type="NCBI Taxonomy" id="23"/>
    <lineage>
        <taxon>Bacteria</taxon>
        <taxon>Pseudomonadati</taxon>
        <taxon>Pseudomonadota</taxon>
        <taxon>Gammaproteobacteria</taxon>
        <taxon>Alteromonadales</taxon>
        <taxon>Shewanellaceae</taxon>
        <taxon>Shewanella</taxon>
    </lineage>
</organism>
<dbReference type="UniPathway" id="UPA00148">
    <property type="reaction ID" value="UER00238"/>
</dbReference>
<evidence type="ECO:0000256" key="13">
    <source>
        <dbReference type="ARBA" id="ARBA00023136"/>
    </source>
</evidence>
<comment type="catalytic activity">
    <reaction evidence="18 19">
        <text>alpha-ribazole 5'-phosphate + adenosylcob(III)inamide-GDP = adenosylcob(III)alamin 5'-phosphate + GMP + H(+)</text>
        <dbReference type="Rhea" id="RHEA:23560"/>
        <dbReference type="ChEBI" id="CHEBI:15378"/>
        <dbReference type="ChEBI" id="CHEBI:57918"/>
        <dbReference type="ChEBI" id="CHEBI:58115"/>
        <dbReference type="ChEBI" id="CHEBI:60487"/>
        <dbReference type="ChEBI" id="CHEBI:60493"/>
        <dbReference type="EC" id="2.7.8.26"/>
    </reaction>
</comment>
<comment type="function">
    <text evidence="14 19">Joins adenosylcobinamide-GDP and alpha-ribazole to generate adenosylcobalamin (Ado-cobalamin). Also synthesizes adenosylcobalamin 5'-phosphate from adenosylcobinamide-GDP and alpha-ribazole 5'-phosphate.</text>
</comment>
<keyword evidence="10 19" id="KW-0812">Transmembrane</keyword>
<dbReference type="NCBIfam" id="TIGR00317">
    <property type="entry name" value="cobS"/>
    <property type="match status" value="1"/>
</dbReference>
<accession>A0A1E5IRI8</accession>
<evidence type="ECO:0000256" key="2">
    <source>
        <dbReference type="ARBA" id="ARBA00004651"/>
    </source>
</evidence>
<evidence type="ECO:0000256" key="15">
    <source>
        <dbReference type="ARBA" id="ARBA00032605"/>
    </source>
</evidence>
<dbReference type="GO" id="GO:0009236">
    <property type="term" value="P:cobalamin biosynthetic process"/>
    <property type="evidence" value="ECO:0007669"/>
    <property type="project" value="UniProtKB-UniRule"/>
</dbReference>
<dbReference type="NCBIfam" id="NF001277">
    <property type="entry name" value="PRK00235.1-3"/>
    <property type="match status" value="1"/>
</dbReference>
<evidence type="ECO:0000256" key="3">
    <source>
        <dbReference type="ARBA" id="ARBA00004663"/>
    </source>
</evidence>
<dbReference type="EMBL" id="MCBT01000044">
    <property type="protein sequence ID" value="OEG73130.1"/>
    <property type="molecule type" value="Genomic_DNA"/>
</dbReference>
<evidence type="ECO:0000256" key="5">
    <source>
        <dbReference type="ARBA" id="ARBA00013200"/>
    </source>
</evidence>
<protein>
    <recommendedName>
        <fullName evidence="6 19">Adenosylcobinamide-GDP ribazoletransferase</fullName>
        <ecNumber evidence="5 19">2.7.8.26</ecNumber>
    </recommendedName>
    <alternativeName>
        <fullName evidence="16 19">Cobalamin synthase</fullName>
    </alternativeName>
    <alternativeName>
        <fullName evidence="15 19">Cobalamin-5'-phosphate synthase</fullName>
    </alternativeName>
</protein>
<evidence type="ECO:0000256" key="11">
    <source>
        <dbReference type="ARBA" id="ARBA00022842"/>
    </source>
</evidence>
<name>A0A1E5IRI8_SHECO</name>
<dbReference type="EC" id="2.7.8.26" evidence="5 19"/>
<reference evidence="20 23" key="2">
    <citation type="submission" date="2021-05" db="EMBL/GenBank/DDBJ databases">
        <title>Molecular characterization for Shewanella algae harboring chromosomal blaOXA-55-like strains isolated from clinical and environment sample.</title>
        <authorList>
            <person name="Ohama Y."/>
            <person name="Aoki K."/>
            <person name="Harada S."/>
            <person name="Moriya K."/>
            <person name="Ishii Y."/>
            <person name="Tateda K."/>
        </authorList>
    </citation>
    <scope>NUCLEOTIDE SEQUENCE [LARGE SCALE GENOMIC DNA]</scope>
    <source>
        <strain evidence="20 23">MBTL60-118</strain>
    </source>
</reference>
<comment type="cofactor">
    <cofactor evidence="1 19">
        <name>Mg(2+)</name>
        <dbReference type="ChEBI" id="CHEBI:18420"/>
    </cofactor>
</comment>
<feature type="transmembrane region" description="Helical" evidence="19">
    <location>
        <begin position="63"/>
        <end position="81"/>
    </location>
</feature>
<keyword evidence="11 19" id="KW-0460">Magnesium</keyword>
<evidence type="ECO:0000256" key="9">
    <source>
        <dbReference type="ARBA" id="ARBA00022679"/>
    </source>
</evidence>
<feature type="transmembrane region" description="Helical" evidence="19">
    <location>
        <begin position="141"/>
        <end position="161"/>
    </location>
</feature>
<evidence type="ECO:0000256" key="7">
    <source>
        <dbReference type="ARBA" id="ARBA00022475"/>
    </source>
</evidence>
<evidence type="ECO:0000256" key="18">
    <source>
        <dbReference type="ARBA" id="ARBA00049504"/>
    </source>
</evidence>
<dbReference type="PANTHER" id="PTHR34148">
    <property type="entry name" value="ADENOSYLCOBINAMIDE-GDP RIBAZOLETRANSFERASE"/>
    <property type="match status" value="1"/>
</dbReference>
<evidence type="ECO:0000256" key="16">
    <source>
        <dbReference type="ARBA" id="ARBA00032853"/>
    </source>
</evidence>
<feature type="transmembrane region" description="Helical" evidence="19">
    <location>
        <begin position="6"/>
        <end position="25"/>
    </location>
</feature>
<evidence type="ECO:0000313" key="23">
    <source>
        <dbReference type="Proteomes" id="UP000773469"/>
    </source>
</evidence>
<evidence type="ECO:0000256" key="17">
    <source>
        <dbReference type="ARBA" id="ARBA00048623"/>
    </source>
</evidence>
<evidence type="ECO:0000313" key="22">
    <source>
        <dbReference type="Proteomes" id="UP000095230"/>
    </source>
</evidence>
<comment type="caution">
    <text evidence="21">The sequence shown here is derived from an EMBL/GenBank/DDBJ whole genome shotgun (WGS) entry which is preliminary data.</text>
</comment>
<dbReference type="Proteomes" id="UP000773469">
    <property type="component" value="Unassembled WGS sequence"/>
</dbReference>
<dbReference type="EMBL" id="BPEU01000032">
    <property type="protein sequence ID" value="GIU45484.1"/>
    <property type="molecule type" value="Genomic_DNA"/>
</dbReference>
<dbReference type="STRING" id="23.BEL05_06975"/>
<comment type="similarity">
    <text evidence="4 19">Belongs to the CobS family.</text>
</comment>
<dbReference type="RefSeq" id="WP_069671689.1">
    <property type="nucleotide sequence ID" value="NZ_BPEU01000032.1"/>
</dbReference>
<reference evidence="21 22" key="1">
    <citation type="submission" date="2016-07" db="EMBL/GenBank/DDBJ databases">
        <title>Whole-genome of two Shewanella species isolated from a digestive organ of sea cucumber Apostichopus japonicus Selenka 1867.</title>
        <authorList>
            <person name="Hong H.-H."/>
            <person name="Choi H."/>
            <person name="Cheon S."/>
            <person name="Oh J.-S."/>
            <person name="Lee H.-G."/>
            <person name="Park C."/>
        </authorList>
    </citation>
    <scope>NUCLEOTIDE SEQUENCE [LARGE SCALE GENOMIC DNA]</scope>
    <source>
        <strain evidence="21 22">CSB03KR</strain>
    </source>
</reference>
<evidence type="ECO:0000313" key="20">
    <source>
        <dbReference type="EMBL" id="GIU45484.1"/>
    </source>
</evidence>
<feature type="transmembrane region" description="Helical" evidence="19">
    <location>
        <begin position="37"/>
        <end position="57"/>
    </location>
</feature>
<keyword evidence="7 19" id="KW-1003">Cell membrane</keyword>
<dbReference type="AlphaFoldDB" id="A0A1E5IRI8"/>
<evidence type="ECO:0000256" key="4">
    <source>
        <dbReference type="ARBA" id="ARBA00010561"/>
    </source>
</evidence>
<evidence type="ECO:0000256" key="8">
    <source>
        <dbReference type="ARBA" id="ARBA00022573"/>
    </source>
</evidence>
<dbReference type="GO" id="GO:0005886">
    <property type="term" value="C:plasma membrane"/>
    <property type="evidence" value="ECO:0007669"/>
    <property type="project" value="UniProtKB-SubCell"/>
</dbReference>
<evidence type="ECO:0000256" key="6">
    <source>
        <dbReference type="ARBA" id="ARBA00015850"/>
    </source>
</evidence>